<dbReference type="AlphaFoldDB" id="A0A951Q5G9"/>
<dbReference type="Pfam" id="PF11850">
    <property type="entry name" value="DUF3370"/>
    <property type="match status" value="1"/>
</dbReference>
<dbReference type="Proteomes" id="UP000715781">
    <property type="component" value="Unassembled WGS sequence"/>
</dbReference>
<gene>
    <name evidence="2" type="ORF">KME32_33330</name>
</gene>
<protein>
    <submittedName>
        <fullName evidence="2">DUF3370 domain-containing protein</fullName>
    </submittedName>
</protein>
<evidence type="ECO:0000313" key="2">
    <source>
        <dbReference type="EMBL" id="MBW4565883.1"/>
    </source>
</evidence>
<proteinExistence type="predicted"/>
<comment type="caution">
    <text evidence="2">The sequence shown here is derived from an EMBL/GenBank/DDBJ whole genome shotgun (WGS) entry which is preliminary data.</text>
</comment>
<accession>A0A951Q5G9</accession>
<feature type="region of interest" description="Disordered" evidence="1">
    <location>
        <begin position="241"/>
        <end position="260"/>
    </location>
</feature>
<evidence type="ECO:0000313" key="3">
    <source>
        <dbReference type="Proteomes" id="UP000715781"/>
    </source>
</evidence>
<organism evidence="2 3">
    <name type="scientific">Mojavia pulchra JT2-VF2</name>
    <dbReference type="NCBI Taxonomy" id="287848"/>
    <lineage>
        <taxon>Bacteria</taxon>
        <taxon>Bacillati</taxon>
        <taxon>Cyanobacteriota</taxon>
        <taxon>Cyanophyceae</taxon>
        <taxon>Nostocales</taxon>
        <taxon>Nostocaceae</taxon>
    </lineage>
</organism>
<reference evidence="2" key="1">
    <citation type="submission" date="2021-05" db="EMBL/GenBank/DDBJ databases">
        <authorList>
            <person name="Pietrasiak N."/>
            <person name="Ward R."/>
            <person name="Stajich J.E."/>
            <person name="Kurbessoian T."/>
        </authorList>
    </citation>
    <scope>NUCLEOTIDE SEQUENCE</scope>
    <source>
        <strain evidence="2">JT2-VF2</strain>
    </source>
</reference>
<reference evidence="2" key="2">
    <citation type="journal article" date="2022" name="Microbiol. Resour. Announc.">
        <title>Metagenome Sequencing to Explore Phylogenomics of Terrestrial Cyanobacteria.</title>
        <authorList>
            <person name="Ward R.D."/>
            <person name="Stajich J.E."/>
            <person name="Johansen J.R."/>
            <person name="Huntemann M."/>
            <person name="Clum A."/>
            <person name="Foster B."/>
            <person name="Foster B."/>
            <person name="Roux S."/>
            <person name="Palaniappan K."/>
            <person name="Varghese N."/>
            <person name="Mukherjee S."/>
            <person name="Reddy T.B.K."/>
            <person name="Daum C."/>
            <person name="Copeland A."/>
            <person name="Chen I.A."/>
            <person name="Ivanova N.N."/>
            <person name="Kyrpides N.C."/>
            <person name="Shapiro N."/>
            <person name="Eloe-Fadrosh E.A."/>
            <person name="Pietrasiak N."/>
        </authorList>
    </citation>
    <scope>NUCLEOTIDE SEQUENCE</scope>
    <source>
        <strain evidence="2">JT2-VF2</strain>
    </source>
</reference>
<evidence type="ECO:0000256" key="1">
    <source>
        <dbReference type="SAM" id="MobiDB-lite"/>
    </source>
</evidence>
<dbReference type="InterPro" id="IPR021801">
    <property type="entry name" value="DUF3370"/>
</dbReference>
<dbReference type="EMBL" id="JAHHHN010000050">
    <property type="protein sequence ID" value="MBW4565883.1"/>
    <property type="molecule type" value="Genomic_DNA"/>
</dbReference>
<name>A0A951Q5G9_9NOST</name>
<sequence length="455" mass="49830">MLPLLLNFLLAQTTPPTPPSEEVVQPQDVRPLPGRLDAVPVFNSNSPELVLQEGILLSTFPADGRKVPTAHLNFPFRGRFDVFAHHVARAEPPEDLRSLYLGIILHNPTSSPVTVNILQAASYLSQPDAPFVQLPSFTQNISGTVFAGPGDRVTNDVLRGRRQEIFPAQIVIPPGQSQMLLNLPIPVKGLTPPLNGRSTLMRLRSNGTVYAASLAMFARTNPDGSERAPTVEEWQNLLNNGDLATPRDKTPTPLEGTGKPQIYGRVAGVASGSQWRALLVDSPKGKYLTIPEPGQVFSYGLSTLHGGSLGTGQIQSASMLVRYPDTAYRAHGNYGIQYNLKLPLYNNSQKSQTVSVSIQTPLKEDQLVKPGLRFFNTPARQVFFRGTVRVRYKDDQGKAQTQFTHLVQKRGQPGEPLVSLNMPAGDRRLVEVDFLYPPDATPPQVLTVTTQAQSR</sequence>